<evidence type="ECO:0008006" key="11">
    <source>
        <dbReference type="Google" id="ProtNLM"/>
    </source>
</evidence>
<evidence type="ECO:0000256" key="7">
    <source>
        <dbReference type="PIRSR" id="PIRSR602401-1"/>
    </source>
</evidence>
<dbReference type="SUPFAM" id="SSF48264">
    <property type="entry name" value="Cytochrome P450"/>
    <property type="match status" value="1"/>
</dbReference>
<keyword evidence="6" id="KW-0503">Monooxygenase</keyword>
<feature type="transmembrane region" description="Helical" evidence="8">
    <location>
        <begin position="35"/>
        <end position="57"/>
    </location>
</feature>
<dbReference type="OrthoDB" id="6692864at2759"/>
<evidence type="ECO:0000256" key="1">
    <source>
        <dbReference type="ARBA" id="ARBA00001971"/>
    </source>
</evidence>
<evidence type="ECO:0000313" key="10">
    <source>
        <dbReference type="Proteomes" id="UP001146351"/>
    </source>
</evidence>
<keyword evidence="7" id="KW-0349">Heme</keyword>
<dbReference type="InterPro" id="IPR001128">
    <property type="entry name" value="Cyt_P450"/>
</dbReference>
<keyword evidence="10" id="KW-1185">Reference proteome</keyword>
<evidence type="ECO:0000256" key="6">
    <source>
        <dbReference type="ARBA" id="ARBA00023033"/>
    </source>
</evidence>
<evidence type="ECO:0000256" key="3">
    <source>
        <dbReference type="ARBA" id="ARBA00022723"/>
    </source>
</evidence>
<keyword evidence="3 7" id="KW-0479">Metal-binding</keyword>
<reference evidence="9" key="2">
    <citation type="journal article" date="2023" name="IMA Fungus">
        <title>Comparative genomic study of the Penicillium genus elucidates a diverse pangenome and 15 lateral gene transfer events.</title>
        <authorList>
            <person name="Petersen C."/>
            <person name="Sorensen T."/>
            <person name="Nielsen M.R."/>
            <person name="Sondergaard T.E."/>
            <person name="Sorensen J.L."/>
            <person name="Fitzpatrick D.A."/>
            <person name="Frisvad J.C."/>
            <person name="Nielsen K.L."/>
        </authorList>
    </citation>
    <scope>NUCLEOTIDE SEQUENCE</scope>
    <source>
        <strain evidence="9">IBT 21917</strain>
    </source>
</reference>
<comment type="caution">
    <text evidence="9">The sequence shown here is derived from an EMBL/GenBank/DDBJ whole genome shotgun (WGS) entry which is preliminary data.</text>
</comment>
<dbReference type="PRINTS" id="PR00385">
    <property type="entry name" value="P450"/>
</dbReference>
<dbReference type="GO" id="GO:0004497">
    <property type="term" value="F:monooxygenase activity"/>
    <property type="evidence" value="ECO:0007669"/>
    <property type="project" value="UniProtKB-KW"/>
</dbReference>
<comment type="similarity">
    <text evidence="2">Belongs to the cytochrome P450 family.</text>
</comment>
<keyword evidence="8" id="KW-0472">Membrane</keyword>
<dbReference type="GO" id="GO:0005506">
    <property type="term" value="F:iron ion binding"/>
    <property type="evidence" value="ECO:0007669"/>
    <property type="project" value="InterPro"/>
</dbReference>
<evidence type="ECO:0000313" key="9">
    <source>
        <dbReference type="EMBL" id="KAJ5180203.1"/>
    </source>
</evidence>
<dbReference type="EMBL" id="JAPQKO010000002">
    <property type="protein sequence ID" value="KAJ5180203.1"/>
    <property type="molecule type" value="Genomic_DNA"/>
</dbReference>
<keyword evidence="8" id="KW-0812">Transmembrane</keyword>
<dbReference type="PANTHER" id="PTHR24305:SF187">
    <property type="entry name" value="P450, PUTATIVE (EUROFUNG)-RELATED"/>
    <property type="match status" value="1"/>
</dbReference>
<name>A0A9W9LW74_9EURO</name>
<accession>A0A9W9LW74</accession>
<keyword evidence="8" id="KW-1133">Transmembrane helix</keyword>
<evidence type="ECO:0000256" key="4">
    <source>
        <dbReference type="ARBA" id="ARBA00023002"/>
    </source>
</evidence>
<dbReference type="Proteomes" id="UP001146351">
    <property type="component" value="Unassembled WGS sequence"/>
</dbReference>
<dbReference type="InterPro" id="IPR050121">
    <property type="entry name" value="Cytochrome_P450_monoxygenase"/>
</dbReference>
<dbReference type="GO" id="GO:0016705">
    <property type="term" value="F:oxidoreductase activity, acting on paired donors, with incorporation or reduction of molecular oxygen"/>
    <property type="evidence" value="ECO:0007669"/>
    <property type="project" value="InterPro"/>
</dbReference>
<dbReference type="AlphaFoldDB" id="A0A9W9LW74"/>
<sequence>MDFLQAFLSTNLLLSGAVAGVVIHQVLRRSFIDLHPFSTVGAVPASHLVFLGAFYRYGKCSFWEANRLALALVCYTLVSLTLNILVYRAFFHRLRHFPGPFGARLSKFWAVLQTIKSKARWYKVTQRLHEEYGDYVRTGPREITIGDPAAIQIVHGLKATVKKGPFYAALTDSLHTTDDPVFHKERRRIWDFAFKEALVDYGPIVEEFTDILHTQIDKSLGQPVSANSLMRHYSYDVISTLGFGNSTRFLEGESTEVAKNVFGAIERGVIAIGILLHVPYLLTVMETFTFKGPMGGFNRWAADEVTRRKKAGNPRPDILGPILKSATDDAYGRSLVDNEARMIIGAGSDPAASTLALLLILIAERPDYQKKLREEMDQAFENNTYGCGKHSPLLDGMINECLRLYPAVIYQNSRLTPPEGLTIGNVYIPGDTIINLGPYQQGHDKRNFVDPDEFIPERWTTRPELILNRAGYFPFSLGHYNCVGKTIATMELRSVIGRTVKEYDIGFPEGTNFDGKEFCSRIVDHFSSGVPQQNVVFTKRHD</sequence>
<feature type="binding site" description="axial binding residue" evidence="7">
    <location>
        <position position="482"/>
    </location>
    <ligand>
        <name>heme</name>
        <dbReference type="ChEBI" id="CHEBI:30413"/>
    </ligand>
    <ligandPart>
        <name>Fe</name>
        <dbReference type="ChEBI" id="CHEBI:18248"/>
    </ligandPart>
</feature>
<dbReference type="InterPro" id="IPR036396">
    <property type="entry name" value="Cyt_P450_sf"/>
</dbReference>
<comment type="cofactor">
    <cofactor evidence="1 7">
        <name>heme</name>
        <dbReference type="ChEBI" id="CHEBI:30413"/>
    </cofactor>
</comment>
<dbReference type="Pfam" id="PF00067">
    <property type="entry name" value="p450"/>
    <property type="match status" value="1"/>
</dbReference>
<evidence type="ECO:0000256" key="5">
    <source>
        <dbReference type="ARBA" id="ARBA00023004"/>
    </source>
</evidence>
<dbReference type="PRINTS" id="PR00463">
    <property type="entry name" value="EP450I"/>
</dbReference>
<feature type="transmembrane region" description="Helical" evidence="8">
    <location>
        <begin position="69"/>
        <end position="90"/>
    </location>
</feature>
<keyword evidence="4" id="KW-0560">Oxidoreductase</keyword>
<dbReference type="Gene3D" id="1.10.630.10">
    <property type="entry name" value="Cytochrome P450"/>
    <property type="match status" value="1"/>
</dbReference>
<proteinExistence type="inferred from homology"/>
<dbReference type="InterPro" id="IPR002401">
    <property type="entry name" value="Cyt_P450_E_grp-I"/>
</dbReference>
<gene>
    <name evidence="9" type="ORF">N7492_003413</name>
</gene>
<organism evidence="9 10">
    <name type="scientific">Penicillium capsulatum</name>
    <dbReference type="NCBI Taxonomy" id="69766"/>
    <lineage>
        <taxon>Eukaryota</taxon>
        <taxon>Fungi</taxon>
        <taxon>Dikarya</taxon>
        <taxon>Ascomycota</taxon>
        <taxon>Pezizomycotina</taxon>
        <taxon>Eurotiomycetes</taxon>
        <taxon>Eurotiomycetidae</taxon>
        <taxon>Eurotiales</taxon>
        <taxon>Aspergillaceae</taxon>
        <taxon>Penicillium</taxon>
    </lineage>
</organism>
<evidence type="ECO:0000256" key="2">
    <source>
        <dbReference type="ARBA" id="ARBA00010617"/>
    </source>
</evidence>
<reference evidence="9" key="1">
    <citation type="submission" date="2022-11" db="EMBL/GenBank/DDBJ databases">
        <authorList>
            <person name="Petersen C."/>
        </authorList>
    </citation>
    <scope>NUCLEOTIDE SEQUENCE</scope>
    <source>
        <strain evidence="9">IBT 21917</strain>
    </source>
</reference>
<evidence type="ECO:0000256" key="8">
    <source>
        <dbReference type="SAM" id="Phobius"/>
    </source>
</evidence>
<keyword evidence="5 7" id="KW-0408">Iron</keyword>
<dbReference type="GO" id="GO:0043386">
    <property type="term" value="P:mycotoxin biosynthetic process"/>
    <property type="evidence" value="ECO:0007669"/>
    <property type="project" value="UniProtKB-ARBA"/>
</dbReference>
<protein>
    <recommendedName>
        <fullName evidence="11">Cytochrome P450</fullName>
    </recommendedName>
</protein>
<dbReference type="GO" id="GO:0020037">
    <property type="term" value="F:heme binding"/>
    <property type="evidence" value="ECO:0007669"/>
    <property type="project" value="InterPro"/>
</dbReference>
<dbReference type="PANTHER" id="PTHR24305">
    <property type="entry name" value="CYTOCHROME P450"/>
    <property type="match status" value="1"/>
</dbReference>